<evidence type="ECO:0000259" key="1">
    <source>
        <dbReference type="Pfam" id="PF12705"/>
    </source>
</evidence>
<dbReference type="InterPro" id="IPR011604">
    <property type="entry name" value="PDDEXK-like_dom_sf"/>
</dbReference>
<organism evidence="2 3">
    <name type="scientific">Candidatus Nomurabacteria bacterium CG1_02_47_685</name>
    <dbReference type="NCBI Taxonomy" id="1805282"/>
    <lineage>
        <taxon>Bacteria</taxon>
        <taxon>Candidatus Nomuraibacteriota</taxon>
    </lineage>
</organism>
<evidence type="ECO:0000313" key="2">
    <source>
        <dbReference type="EMBL" id="OIO31983.1"/>
    </source>
</evidence>
<protein>
    <recommendedName>
        <fullName evidence="1">PD-(D/E)XK endonuclease-like domain-containing protein</fullName>
    </recommendedName>
</protein>
<comment type="caution">
    <text evidence="2">The sequence shown here is derived from an EMBL/GenBank/DDBJ whole genome shotgun (WGS) entry which is preliminary data.</text>
</comment>
<sequence length="347" mass="39575">MKESITISEMGTFLRCPRLYYLRYIKLWSPEKLADALYFGTAWHAAMEARNNGATYENALRRALSLKGNEVDDVLAARLSGLLAGYYVRYGERGADGLTLNSEVPFDIPITGTRKFSAAGKIDGLGTAADGVYVLHEYKTTGENITDDDFWLRTRYNIQLYQYVEAARRFGWNVGRVIYDVTRKPTIRPRERVATLDANGLKQVIDASGNRVIKRDGTYRQTAVSDKGETVVYHAETMEEYAQRVLDDTLANPEESFQRREVPVLDDGLADFIRMRLTFVKNLLFLRALSKKCRRAEDAYSRNCTSINCKRCEMRWPCLELRECDDVPAGFRVKAIKHEELVAEVAE</sequence>
<reference evidence="2 3" key="1">
    <citation type="journal article" date="2016" name="Environ. Microbiol.">
        <title>Genomic resolution of a cold subsurface aquifer community provides metabolic insights for novel microbes adapted to high CO concentrations.</title>
        <authorList>
            <person name="Probst A.J."/>
            <person name="Castelle C.J."/>
            <person name="Singh A."/>
            <person name="Brown C.T."/>
            <person name="Anantharaman K."/>
            <person name="Sharon I."/>
            <person name="Hug L.A."/>
            <person name="Burstein D."/>
            <person name="Emerson J.B."/>
            <person name="Thomas B.C."/>
            <person name="Banfield J.F."/>
        </authorList>
    </citation>
    <scope>NUCLEOTIDE SEQUENCE [LARGE SCALE GENOMIC DNA]</scope>
    <source>
        <strain evidence="2">CG1_02_47_685</strain>
    </source>
</reference>
<dbReference type="SUPFAM" id="SSF52980">
    <property type="entry name" value="Restriction endonuclease-like"/>
    <property type="match status" value="1"/>
</dbReference>
<dbReference type="Proteomes" id="UP000183206">
    <property type="component" value="Unassembled WGS sequence"/>
</dbReference>
<dbReference type="AlphaFoldDB" id="A0A1J4VCM7"/>
<evidence type="ECO:0000313" key="3">
    <source>
        <dbReference type="Proteomes" id="UP000183206"/>
    </source>
</evidence>
<proteinExistence type="predicted"/>
<dbReference type="STRING" id="1805282.AUJ44_03485"/>
<name>A0A1J4VCM7_9BACT</name>
<dbReference type="InterPro" id="IPR011335">
    <property type="entry name" value="Restrct_endonuc-II-like"/>
</dbReference>
<dbReference type="Pfam" id="PF12705">
    <property type="entry name" value="PDDEXK_1"/>
    <property type="match status" value="1"/>
</dbReference>
<dbReference type="InterPro" id="IPR038726">
    <property type="entry name" value="PDDEXK_AddAB-type"/>
</dbReference>
<accession>A0A1J4VCM7</accession>
<dbReference type="Gene3D" id="3.90.320.10">
    <property type="match status" value="1"/>
</dbReference>
<gene>
    <name evidence="2" type="ORF">AUJ44_03485</name>
</gene>
<feature type="domain" description="PD-(D/E)XK endonuclease-like" evidence="1">
    <location>
        <begin position="5"/>
        <end position="318"/>
    </location>
</feature>
<dbReference type="EMBL" id="MNVO01000052">
    <property type="protein sequence ID" value="OIO31983.1"/>
    <property type="molecule type" value="Genomic_DNA"/>
</dbReference>